<dbReference type="GO" id="GO:0004672">
    <property type="term" value="F:protein kinase activity"/>
    <property type="evidence" value="ECO:0007669"/>
    <property type="project" value="InterPro"/>
</dbReference>
<comment type="caution">
    <text evidence="2">The sequence shown here is derived from an EMBL/GenBank/DDBJ whole genome shotgun (WGS) entry which is preliminary data.</text>
</comment>
<proteinExistence type="predicted"/>
<dbReference type="InterPro" id="IPR008266">
    <property type="entry name" value="Tyr_kinase_AS"/>
</dbReference>
<evidence type="ECO:0000313" key="2">
    <source>
        <dbReference type="EMBL" id="OGH83823.1"/>
    </source>
</evidence>
<accession>A0A1F6NJ22</accession>
<gene>
    <name evidence="2" type="ORF">A2261_03295</name>
</gene>
<dbReference type="SUPFAM" id="SSF56112">
    <property type="entry name" value="Protein kinase-like (PK-like)"/>
    <property type="match status" value="1"/>
</dbReference>
<dbReference type="GO" id="GO:0005524">
    <property type="term" value="F:ATP binding"/>
    <property type="evidence" value="ECO:0007669"/>
    <property type="project" value="InterPro"/>
</dbReference>
<organism evidence="2 3">
    <name type="scientific">Candidatus Magasanikbacteria bacterium RIFOXYA2_FULL_44_8</name>
    <dbReference type="NCBI Taxonomy" id="1798696"/>
    <lineage>
        <taxon>Bacteria</taxon>
        <taxon>Candidatus Magasanikiibacteriota</taxon>
    </lineage>
</organism>
<feature type="domain" description="Protein kinase" evidence="1">
    <location>
        <begin position="32"/>
        <end position="239"/>
    </location>
</feature>
<protein>
    <recommendedName>
        <fullName evidence="1">Protein kinase domain-containing protein</fullName>
    </recommendedName>
</protein>
<dbReference type="InterPro" id="IPR011009">
    <property type="entry name" value="Kinase-like_dom_sf"/>
</dbReference>
<dbReference type="Proteomes" id="UP000177803">
    <property type="component" value="Unassembled WGS sequence"/>
</dbReference>
<sequence length="239" mass="27169">MIEYGDWQWRESENKDNAFHIEILKQLEMVERGENIKLGFGKTGSVHTTESRSNACLKIVSNKNVGGNDVGAEMGFLDTLSDTDKLRSAGIRREMVVPKPIACLKRSVGNDYLVMETINGFTLRDLVNFDLYHLLPNNFDYKHFFTELNEIVKKMNEGLNIYHRDLSEGNVMVDENGQPVIIDFGDACSPRLKSEDPYRQESSNGKVTIFTNDLVNVQASQRLIGKYLKDKGHFNKSVI</sequence>
<reference evidence="2 3" key="1">
    <citation type="journal article" date="2016" name="Nat. Commun.">
        <title>Thousands of microbial genomes shed light on interconnected biogeochemical processes in an aquifer system.</title>
        <authorList>
            <person name="Anantharaman K."/>
            <person name="Brown C.T."/>
            <person name="Hug L.A."/>
            <person name="Sharon I."/>
            <person name="Castelle C.J."/>
            <person name="Probst A.J."/>
            <person name="Thomas B.C."/>
            <person name="Singh A."/>
            <person name="Wilkins M.J."/>
            <person name="Karaoz U."/>
            <person name="Brodie E.L."/>
            <person name="Williams K.H."/>
            <person name="Hubbard S.S."/>
            <person name="Banfield J.F."/>
        </authorList>
    </citation>
    <scope>NUCLEOTIDE SEQUENCE [LARGE SCALE GENOMIC DNA]</scope>
</reference>
<dbReference type="PROSITE" id="PS00109">
    <property type="entry name" value="PROTEIN_KINASE_TYR"/>
    <property type="match status" value="1"/>
</dbReference>
<dbReference type="EMBL" id="MFQR01000060">
    <property type="protein sequence ID" value="OGH83823.1"/>
    <property type="molecule type" value="Genomic_DNA"/>
</dbReference>
<dbReference type="InterPro" id="IPR000719">
    <property type="entry name" value="Prot_kinase_dom"/>
</dbReference>
<evidence type="ECO:0000313" key="3">
    <source>
        <dbReference type="Proteomes" id="UP000177803"/>
    </source>
</evidence>
<dbReference type="PROSITE" id="PS50011">
    <property type="entry name" value="PROTEIN_KINASE_DOM"/>
    <property type="match status" value="1"/>
</dbReference>
<name>A0A1F6NJ22_9BACT</name>
<dbReference type="Pfam" id="PF00069">
    <property type="entry name" value="Pkinase"/>
    <property type="match status" value="1"/>
</dbReference>
<dbReference type="Gene3D" id="1.10.510.10">
    <property type="entry name" value="Transferase(Phosphotransferase) domain 1"/>
    <property type="match status" value="1"/>
</dbReference>
<dbReference type="AlphaFoldDB" id="A0A1F6NJ22"/>
<evidence type="ECO:0000259" key="1">
    <source>
        <dbReference type="PROSITE" id="PS50011"/>
    </source>
</evidence>